<dbReference type="InterPro" id="IPR051544">
    <property type="entry name" value="TPS_OM_transporter"/>
</dbReference>
<keyword evidence="4" id="KW-1185">Reference proteome</keyword>
<dbReference type="Gene3D" id="2.40.160.50">
    <property type="entry name" value="membrane protein fhac: a member of the omp85/tpsb transporter family"/>
    <property type="match status" value="1"/>
</dbReference>
<name>A0A917YZE2_9ALTE</name>
<accession>A0A917YZE2</accession>
<dbReference type="RefSeq" id="WP_188694823.1">
    <property type="nucleotide sequence ID" value="NZ_BMLS01000003.1"/>
</dbReference>
<dbReference type="GO" id="GO:0098046">
    <property type="term" value="C:type V protein secretion system complex"/>
    <property type="evidence" value="ECO:0007669"/>
    <property type="project" value="TreeGrafter"/>
</dbReference>
<gene>
    <name evidence="3" type="ORF">GCM10010982_22460</name>
</gene>
<dbReference type="Pfam" id="PF03865">
    <property type="entry name" value="ShlB"/>
    <property type="match status" value="1"/>
</dbReference>
<evidence type="ECO:0000313" key="3">
    <source>
        <dbReference type="EMBL" id="GGO69997.1"/>
    </source>
</evidence>
<organism evidence="3 4">
    <name type="scientific">Bowmanella pacifica</name>
    <dbReference type="NCBI Taxonomy" id="502051"/>
    <lineage>
        <taxon>Bacteria</taxon>
        <taxon>Pseudomonadati</taxon>
        <taxon>Pseudomonadota</taxon>
        <taxon>Gammaproteobacteria</taxon>
        <taxon>Alteromonadales</taxon>
        <taxon>Alteromonadaceae</taxon>
        <taxon>Bowmanella</taxon>
    </lineage>
</organism>
<evidence type="ECO:0000256" key="1">
    <source>
        <dbReference type="SAM" id="SignalP"/>
    </source>
</evidence>
<feature type="chain" id="PRO_5037733887" description="Haemolysin activator HlyB C-terminal domain-containing protein" evidence="1">
    <location>
        <begin position="27"/>
        <end position="527"/>
    </location>
</feature>
<dbReference type="EMBL" id="BMLS01000003">
    <property type="protein sequence ID" value="GGO69997.1"/>
    <property type="molecule type" value="Genomic_DNA"/>
</dbReference>
<evidence type="ECO:0000313" key="4">
    <source>
        <dbReference type="Proteomes" id="UP000606935"/>
    </source>
</evidence>
<dbReference type="PANTHER" id="PTHR34597">
    <property type="entry name" value="SLR1661 PROTEIN"/>
    <property type="match status" value="1"/>
</dbReference>
<reference evidence="3" key="2">
    <citation type="submission" date="2020-09" db="EMBL/GenBank/DDBJ databases">
        <authorList>
            <person name="Sun Q."/>
            <person name="Zhou Y."/>
        </authorList>
    </citation>
    <scope>NUCLEOTIDE SEQUENCE</scope>
    <source>
        <strain evidence="3">CGMCC 1.7086</strain>
    </source>
</reference>
<dbReference type="PANTHER" id="PTHR34597:SF3">
    <property type="entry name" value="OUTER MEMBRANE TRANSPORTER CDIB"/>
    <property type="match status" value="1"/>
</dbReference>
<keyword evidence="1" id="KW-0732">Signal</keyword>
<dbReference type="Proteomes" id="UP000606935">
    <property type="component" value="Unassembled WGS sequence"/>
</dbReference>
<dbReference type="GO" id="GO:0046819">
    <property type="term" value="P:protein secretion by the type V secretion system"/>
    <property type="evidence" value="ECO:0007669"/>
    <property type="project" value="TreeGrafter"/>
</dbReference>
<feature type="domain" description="Haemolysin activator HlyB C-terminal" evidence="2">
    <location>
        <begin position="330"/>
        <end position="489"/>
    </location>
</feature>
<feature type="signal peptide" evidence="1">
    <location>
        <begin position="1"/>
        <end position="26"/>
    </location>
</feature>
<protein>
    <recommendedName>
        <fullName evidence="2">Haemolysin activator HlyB C-terminal domain-containing protein</fullName>
    </recommendedName>
</protein>
<dbReference type="AlphaFoldDB" id="A0A917YZE2"/>
<reference evidence="3" key="1">
    <citation type="journal article" date="2014" name="Int. J. Syst. Evol. Microbiol.">
        <title>Complete genome sequence of Corynebacterium casei LMG S-19264T (=DSM 44701T), isolated from a smear-ripened cheese.</title>
        <authorList>
            <consortium name="US DOE Joint Genome Institute (JGI-PGF)"/>
            <person name="Walter F."/>
            <person name="Albersmeier A."/>
            <person name="Kalinowski J."/>
            <person name="Ruckert C."/>
        </authorList>
    </citation>
    <scope>NUCLEOTIDE SEQUENCE</scope>
    <source>
        <strain evidence="3">CGMCC 1.7086</strain>
    </source>
</reference>
<dbReference type="InterPro" id="IPR005565">
    <property type="entry name" value="Hemolysn_activator_HlyB_C"/>
</dbReference>
<evidence type="ECO:0000259" key="2">
    <source>
        <dbReference type="Pfam" id="PF03865"/>
    </source>
</evidence>
<comment type="caution">
    <text evidence="3">The sequence shown here is derived from an EMBL/GenBank/DDBJ whole genome shotgun (WGS) entry which is preliminary data.</text>
</comment>
<dbReference type="GO" id="GO:0008320">
    <property type="term" value="F:protein transmembrane transporter activity"/>
    <property type="evidence" value="ECO:0007669"/>
    <property type="project" value="TreeGrafter"/>
</dbReference>
<sequence length="527" mass="59923">MPPRLSYYKALPLGLTCLFGAVPIMACEQPADIELNIHTIFDESEPDTTWLHKLANTLHVDTQKATLENELAFLSPCEADPQKLYEVERHLRSRNYLRDAKVQLVKDDHHTAPRIQIDTWDTWSLMPIMDFGRKGGKNHFEVGLKDRNLLGLGVDAELAYFSDPQRTGYKLDTEFPLFMGHNSSARIRLIDSPDGYQRSVFLDKPLVSVDSDFGGSVGFNTEDRVDTLFHNSQDELLFRHQIDYQTLNLGWKVGNWDDHHLRVMTGWTKDEHRFSEPQSDYLPTDRIFNYPWVGMEWLEDDFVTIRNLHLIEEKEDINLGWHLQANLGHNLASGPQQGAWLWNLSASKGLAWNADTLLLARLQAGGFAGGAQDHSSMTGRLGGELIHRLNQRFAWYASATWQFSDNPTLDNPVNLGGDTGLRGYPLQYQYGEQTLLVSTELRYYPRINLFKLFELGGAVFYDAGKSFGDSPRPNEDTGLLQSAGIGARLYSTHSSDRQVIHIDLVHPFSDQEDVSGLEFRVEVKHAF</sequence>
<proteinExistence type="predicted"/>